<organism evidence="1 2">
    <name type="scientific">Bacillus thuringiensis</name>
    <dbReference type="NCBI Taxonomy" id="1428"/>
    <lineage>
        <taxon>Bacteria</taxon>
        <taxon>Bacillati</taxon>
        <taxon>Bacillota</taxon>
        <taxon>Bacilli</taxon>
        <taxon>Bacillales</taxon>
        <taxon>Bacillaceae</taxon>
        <taxon>Bacillus</taxon>
        <taxon>Bacillus cereus group</taxon>
    </lineage>
</organism>
<dbReference type="Proteomes" id="UP000194143">
    <property type="component" value="Chromosome"/>
</dbReference>
<dbReference type="AlphaFoldDB" id="A0A1R1LF61"/>
<reference evidence="1 2" key="1">
    <citation type="submission" date="2017-04" db="EMBL/GenBank/DDBJ databases">
        <title>Complete Genome Sequence of Bacillus thuringiensis type Strain ATCC 10792.</title>
        <authorList>
            <person name="Oh D.-H."/>
            <person name="Park B.-J."/>
            <person name="Shuai W."/>
            <person name="Chelliah R."/>
        </authorList>
    </citation>
    <scope>NUCLEOTIDE SEQUENCE [LARGE SCALE GENOMIC DNA]</scope>
    <source>
        <strain evidence="1 2">ATCC 10792</strain>
    </source>
</reference>
<evidence type="ECO:0000313" key="1">
    <source>
        <dbReference type="EMBL" id="ARP56636.1"/>
    </source>
</evidence>
<protein>
    <submittedName>
        <fullName evidence="1">Uncharacterized protein</fullName>
    </submittedName>
</protein>
<accession>A0A1R1LF61</accession>
<proteinExistence type="predicted"/>
<keyword evidence="2" id="KW-1185">Reference proteome</keyword>
<evidence type="ECO:0000313" key="2">
    <source>
        <dbReference type="Proteomes" id="UP000194143"/>
    </source>
</evidence>
<gene>
    <name evidence="1" type="ORF">CAB88_05870</name>
</gene>
<sequence length="31" mass="3848">MKMKFSFFTMEVGVISIKYGKRKEYVKKKEW</sequence>
<dbReference type="EMBL" id="CP021061">
    <property type="protein sequence ID" value="ARP56636.1"/>
    <property type="molecule type" value="Genomic_DNA"/>
</dbReference>
<name>A0A1R1LF61_BACTU</name>